<gene>
    <name evidence="3" type="ORF">TRUGW13939_00012</name>
</gene>
<dbReference type="KEGG" id="trg:TRUGW13939_00012"/>
<evidence type="ECO:0000256" key="1">
    <source>
        <dbReference type="SAM" id="MobiDB-lite"/>
    </source>
</evidence>
<dbReference type="InterPro" id="IPR013320">
    <property type="entry name" value="ConA-like_dom_sf"/>
</dbReference>
<dbReference type="AlphaFoldDB" id="A0A7H8QHC9"/>
<dbReference type="Proteomes" id="UP000509510">
    <property type="component" value="Chromosome I"/>
</dbReference>
<proteinExistence type="predicted"/>
<protein>
    <recommendedName>
        <fullName evidence="5">Alginate lyase 2 domain-containing protein</fullName>
    </recommendedName>
</protein>
<evidence type="ECO:0000313" key="3">
    <source>
        <dbReference type="EMBL" id="QKX52941.1"/>
    </source>
</evidence>
<dbReference type="SUPFAM" id="SSF49899">
    <property type="entry name" value="Concanavalin A-like lectins/glucanases"/>
    <property type="match status" value="1"/>
</dbReference>
<dbReference type="EMBL" id="CP055898">
    <property type="protein sequence ID" value="QKX52941.1"/>
    <property type="molecule type" value="Genomic_DNA"/>
</dbReference>
<feature type="signal peptide" evidence="2">
    <location>
        <begin position="1"/>
        <end position="19"/>
    </location>
</feature>
<evidence type="ECO:0000313" key="4">
    <source>
        <dbReference type="Proteomes" id="UP000509510"/>
    </source>
</evidence>
<keyword evidence="4" id="KW-1185">Reference proteome</keyword>
<evidence type="ECO:0000256" key="2">
    <source>
        <dbReference type="SAM" id="SignalP"/>
    </source>
</evidence>
<dbReference type="GeneID" id="55987529"/>
<feature type="compositionally biased region" description="Low complexity" evidence="1">
    <location>
        <begin position="55"/>
        <end position="68"/>
    </location>
</feature>
<sequence>MGFKQQILLTLATATCALAVSPVGSGSWTSVDPEFDVQECAGGTVSGSTFKLPESPNGSTSGSGCSNGHLRAERRYKNDYSSGVHQFGGQFKITSMGGNKVDLKQTFNGDDGPWFMMAVKDSGDLYNVEGGDTIASGVATVGQTVTINTVHDADSSSFDVYVNGNKTYSTSSVGGSYYDKFGAYTTDSGSGPITVEWTDISFWTQ</sequence>
<evidence type="ECO:0008006" key="5">
    <source>
        <dbReference type="Google" id="ProtNLM"/>
    </source>
</evidence>
<feature type="region of interest" description="Disordered" evidence="1">
    <location>
        <begin position="48"/>
        <end position="68"/>
    </location>
</feature>
<keyword evidence="2" id="KW-0732">Signal</keyword>
<reference evidence="4" key="1">
    <citation type="submission" date="2020-06" db="EMBL/GenBank/DDBJ databases">
        <title>A chromosome-scale genome assembly of Talaromyces rugulosus W13939.</title>
        <authorList>
            <person name="Wang B."/>
            <person name="Guo L."/>
            <person name="Ye K."/>
            <person name="Wang L."/>
        </authorList>
    </citation>
    <scope>NUCLEOTIDE SEQUENCE [LARGE SCALE GENOMIC DNA]</scope>
    <source>
        <strain evidence="4">W13939</strain>
    </source>
</reference>
<dbReference type="PANTHER" id="PTHR33681:SF4">
    <property type="entry name" value="OS12G0171100 PROTEIN"/>
    <property type="match status" value="1"/>
</dbReference>
<dbReference type="RefSeq" id="XP_035339120.1">
    <property type="nucleotide sequence ID" value="XM_035483227.1"/>
</dbReference>
<organism evidence="3 4">
    <name type="scientific">Talaromyces rugulosus</name>
    <name type="common">Penicillium rugulosum</name>
    <dbReference type="NCBI Taxonomy" id="121627"/>
    <lineage>
        <taxon>Eukaryota</taxon>
        <taxon>Fungi</taxon>
        <taxon>Dikarya</taxon>
        <taxon>Ascomycota</taxon>
        <taxon>Pezizomycotina</taxon>
        <taxon>Eurotiomycetes</taxon>
        <taxon>Eurotiomycetidae</taxon>
        <taxon>Eurotiales</taxon>
        <taxon>Trichocomaceae</taxon>
        <taxon>Talaromyces</taxon>
        <taxon>Talaromyces sect. Islandici</taxon>
    </lineage>
</organism>
<accession>A0A7H8QHC9</accession>
<dbReference type="PANTHER" id="PTHR33681">
    <property type="entry name" value="BINDING PROTEIN, PUTATIVE, EXPRESSED-RELATED"/>
    <property type="match status" value="1"/>
</dbReference>
<feature type="chain" id="PRO_5028816841" description="Alginate lyase 2 domain-containing protein" evidence="2">
    <location>
        <begin position="20"/>
        <end position="205"/>
    </location>
</feature>
<dbReference type="OrthoDB" id="4221926at2759"/>
<name>A0A7H8QHC9_TALRU</name>